<dbReference type="Pfam" id="PF07767">
    <property type="entry name" value="Nop53"/>
    <property type="match status" value="1"/>
</dbReference>
<comment type="function">
    <text evidence="5">May play a role in ribosome biogenesis.</text>
</comment>
<reference evidence="8" key="1">
    <citation type="submission" date="2017-02" db="UniProtKB">
        <authorList>
            <consortium name="WormBaseParasite"/>
        </authorList>
    </citation>
    <scope>IDENTIFICATION</scope>
</reference>
<keyword evidence="7" id="KW-1185">Reference proteome</keyword>
<dbReference type="WBParaSite" id="PTRK_0000222800.1">
    <property type="protein sequence ID" value="PTRK_0000222800.1"/>
    <property type="gene ID" value="PTRK_0000222800"/>
</dbReference>
<evidence type="ECO:0000256" key="1">
    <source>
        <dbReference type="ARBA" id="ARBA00008838"/>
    </source>
</evidence>
<dbReference type="STRING" id="131310.A0A0N4Z5C6"/>
<comment type="subcellular location">
    <subcellularLocation>
        <location evidence="5">Nucleus</location>
        <location evidence="5">Nucleolus</location>
    </subcellularLocation>
    <subcellularLocation>
        <location evidence="5">Nucleus</location>
        <location evidence="5">Nucleoplasm</location>
    </subcellularLocation>
</comment>
<dbReference type="PANTHER" id="PTHR14211:SF7">
    <property type="entry name" value="RIBOSOME BIOGENESIS PROTEIN NOP53"/>
    <property type="match status" value="1"/>
</dbReference>
<evidence type="ECO:0000313" key="7">
    <source>
        <dbReference type="Proteomes" id="UP000038045"/>
    </source>
</evidence>
<dbReference type="AlphaFoldDB" id="A0A0N4Z5C6"/>
<keyword evidence="4 5" id="KW-0539">Nucleus</keyword>
<feature type="coiled-coil region" evidence="6">
    <location>
        <begin position="285"/>
        <end position="341"/>
    </location>
</feature>
<proteinExistence type="inferred from homology"/>
<dbReference type="GO" id="GO:0005654">
    <property type="term" value="C:nucleoplasm"/>
    <property type="evidence" value="ECO:0007669"/>
    <property type="project" value="UniProtKB-SubCell"/>
</dbReference>
<evidence type="ECO:0000256" key="5">
    <source>
        <dbReference type="PIRNR" id="PIRNR017302"/>
    </source>
</evidence>
<evidence type="ECO:0000256" key="2">
    <source>
        <dbReference type="ARBA" id="ARBA00018339"/>
    </source>
</evidence>
<sequence>MGKLRKKINKKLKNKEDIQKDAENILIKVNEDKKYDSLKDSDLFEEDVKKLDVQVHEKGKLTKRQQALADRKKEIAEKNVKKVDNKKINKKNVIENKKNIGLKKIIQNKATILSNLTKVEPNKNSNKKIKEDNMYDLWDVPDNKINDEKGYKKDIDMKHSIATKTRNVNKPKTLNEVVNVLPAIEILPSGASYRPNEEEHVKYLSEIVEEEKTIIKDKERVRRRLKLKTGDTYATPRDRFLEAASGLFDNNDAEIKEEVTSDNEEVGKTFNRSQPKYKTYKQRKRALAQKKLEMAGAEVKRIRRNEQQIDQVPAIYKKVVKKEVETIKKTKERKRKELVRKCTKTFAREDGKFKPEIEPFLLKDEVPEAMRKLKPQGNVLMSRMKSLEKRNIIVGGEAPKKKIPTRFQYRLIESRDHKKVGLGYKPI</sequence>
<evidence type="ECO:0000313" key="8">
    <source>
        <dbReference type="WBParaSite" id="PTRK_0000222800.1"/>
    </source>
</evidence>
<dbReference type="PANTHER" id="PTHR14211">
    <property type="entry name" value="GLIOMA SUPPRESSOR CANDIDATE REGION GENE 2"/>
    <property type="match status" value="1"/>
</dbReference>
<evidence type="ECO:0000256" key="3">
    <source>
        <dbReference type="ARBA" id="ARBA00022517"/>
    </source>
</evidence>
<dbReference type="PIRSF" id="PIRSF017302">
    <property type="entry name" value="Gltscr2"/>
    <property type="match status" value="1"/>
</dbReference>
<accession>A0A0N4Z5C6</accession>
<dbReference type="GO" id="GO:0000027">
    <property type="term" value="P:ribosomal large subunit assembly"/>
    <property type="evidence" value="ECO:0007669"/>
    <property type="project" value="UniProtKB-UniRule"/>
</dbReference>
<comment type="similarity">
    <text evidence="1 5">Belongs to the NOP53 family.</text>
</comment>
<evidence type="ECO:0000256" key="6">
    <source>
        <dbReference type="SAM" id="Coils"/>
    </source>
</evidence>
<dbReference type="InterPro" id="IPR011687">
    <property type="entry name" value="Nop53/GLTSCR2"/>
</dbReference>
<dbReference type="GO" id="GO:0006364">
    <property type="term" value="P:rRNA processing"/>
    <property type="evidence" value="ECO:0007669"/>
    <property type="project" value="TreeGrafter"/>
</dbReference>
<keyword evidence="3 5" id="KW-0690">Ribosome biogenesis</keyword>
<dbReference type="Proteomes" id="UP000038045">
    <property type="component" value="Unplaced"/>
</dbReference>
<dbReference type="GO" id="GO:0005730">
    <property type="term" value="C:nucleolus"/>
    <property type="evidence" value="ECO:0007669"/>
    <property type="project" value="UniProtKB-SubCell"/>
</dbReference>
<dbReference type="GO" id="GO:0008097">
    <property type="term" value="F:5S rRNA binding"/>
    <property type="evidence" value="ECO:0007669"/>
    <property type="project" value="TreeGrafter"/>
</dbReference>
<keyword evidence="6" id="KW-0175">Coiled coil</keyword>
<protein>
    <recommendedName>
        <fullName evidence="2 5">Ribosome biogenesis protein NOP53</fullName>
    </recommendedName>
</protein>
<name>A0A0N4Z5C6_PARTI</name>
<evidence type="ECO:0000256" key="4">
    <source>
        <dbReference type="ARBA" id="ARBA00023242"/>
    </source>
</evidence>
<organism evidence="7 8">
    <name type="scientific">Parastrongyloides trichosuri</name>
    <name type="common">Possum-specific nematode worm</name>
    <dbReference type="NCBI Taxonomy" id="131310"/>
    <lineage>
        <taxon>Eukaryota</taxon>
        <taxon>Metazoa</taxon>
        <taxon>Ecdysozoa</taxon>
        <taxon>Nematoda</taxon>
        <taxon>Chromadorea</taxon>
        <taxon>Rhabditida</taxon>
        <taxon>Tylenchina</taxon>
        <taxon>Panagrolaimomorpha</taxon>
        <taxon>Strongyloidoidea</taxon>
        <taxon>Strongyloididae</taxon>
        <taxon>Parastrongyloides</taxon>
    </lineage>
</organism>